<dbReference type="Proteomes" id="UP001396334">
    <property type="component" value="Unassembled WGS sequence"/>
</dbReference>
<reference evidence="1 2" key="1">
    <citation type="journal article" date="2024" name="G3 (Bethesda)">
        <title>Genome assembly of Hibiscus sabdariffa L. provides insights into metabolisms of medicinal natural products.</title>
        <authorList>
            <person name="Kim T."/>
        </authorList>
    </citation>
    <scope>NUCLEOTIDE SEQUENCE [LARGE SCALE GENOMIC DNA]</scope>
    <source>
        <strain evidence="1">TK-2024</strain>
        <tissue evidence="1">Old leaves</tissue>
    </source>
</reference>
<evidence type="ECO:0000313" key="1">
    <source>
        <dbReference type="EMBL" id="KAK8482487.1"/>
    </source>
</evidence>
<comment type="caution">
    <text evidence="1">The sequence shown here is derived from an EMBL/GenBank/DDBJ whole genome shotgun (WGS) entry which is preliminary data.</text>
</comment>
<evidence type="ECO:0000313" key="2">
    <source>
        <dbReference type="Proteomes" id="UP001396334"/>
    </source>
</evidence>
<protein>
    <submittedName>
        <fullName evidence="1">Uncharacterized protein</fullName>
    </submittedName>
</protein>
<gene>
    <name evidence="1" type="ORF">V6N11_064484</name>
</gene>
<proteinExistence type="predicted"/>
<organism evidence="1 2">
    <name type="scientific">Hibiscus sabdariffa</name>
    <name type="common">roselle</name>
    <dbReference type="NCBI Taxonomy" id="183260"/>
    <lineage>
        <taxon>Eukaryota</taxon>
        <taxon>Viridiplantae</taxon>
        <taxon>Streptophyta</taxon>
        <taxon>Embryophyta</taxon>
        <taxon>Tracheophyta</taxon>
        <taxon>Spermatophyta</taxon>
        <taxon>Magnoliopsida</taxon>
        <taxon>eudicotyledons</taxon>
        <taxon>Gunneridae</taxon>
        <taxon>Pentapetalae</taxon>
        <taxon>rosids</taxon>
        <taxon>malvids</taxon>
        <taxon>Malvales</taxon>
        <taxon>Malvaceae</taxon>
        <taxon>Malvoideae</taxon>
        <taxon>Hibiscus</taxon>
    </lineage>
</organism>
<accession>A0ABR1ZPI4</accession>
<dbReference type="EMBL" id="JBBPBN010000772">
    <property type="protein sequence ID" value="KAK8482487.1"/>
    <property type="molecule type" value="Genomic_DNA"/>
</dbReference>
<sequence length="195" mass="22093">MPLRVQLFHNLSLRQDAFLEIPALLVLPLSHEIVDHLIILKKGKNWEGARRKANSEQAGDSPRVQSRGLNECHHGIGAQKEAVQISSLGILLGEKRYFLGLGWPPLFQVPVKLIYPCAVSCCRCHGIRDSLKAERRMLEIRRRDISRRGRSCSGTSRTSYQLSFPRCSSKSRWMPDIQRRLGPFFSAANIGLYSV</sequence>
<keyword evidence="2" id="KW-1185">Reference proteome</keyword>
<name>A0ABR1ZPI4_9ROSI</name>